<dbReference type="InterPro" id="IPR001343">
    <property type="entry name" value="Hemolysn_Ca-bd"/>
</dbReference>
<comment type="subcellular location">
    <subcellularLocation>
        <location evidence="1">Secreted</location>
    </subcellularLocation>
</comment>
<protein>
    <submittedName>
        <fullName evidence="3">Uncharacterized protein</fullName>
    </submittedName>
</protein>
<evidence type="ECO:0000313" key="3">
    <source>
        <dbReference type="EMBL" id="OLP56690.1"/>
    </source>
</evidence>
<dbReference type="Gene3D" id="2.150.10.10">
    <property type="entry name" value="Serralysin-like metalloprotease, C-terminal"/>
    <property type="match status" value="2"/>
</dbReference>
<organism evidence="3 4">
    <name type="scientific">Xaviernesmea rhizosphaerae</name>
    <dbReference type="NCBI Taxonomy" id="1672749"/>
    <lineage>
        <taxon>Bacteria</taxon>
        <taxon>Pseudomonadati</taxon>
        <taxon>Pseudomonadota</taxon>
        <taxon>Alphaproteobacteria</taxon>
        <taxon>Hyphomicrobiales</taxon>
        <taxon>Rhizobiaceae</taxon>
        <taxon>Rhizobium/Agrobacterium group</taxon>
        <taxon>Xaviernesmea</taxon>
    </lineage>
</organism>
<keyword evidence="2" id="KW-0964">Secreted</keyword>
<proteinExistence type="predicted"/>
<dbReference type="SUPFAM" id="SSF51120">
    <property type="entry name" value="beta-Roll"/>
    <property type="match status" value="2"/>
</dbReference>
<dbReference type="RefSeq" id="WP_075633709.1">
    <property type="nucleotide sequence ID" value="NZ_MKIO01000021.1"/>
</dbReference>
<dbReference type="OrthoDB" id="8404603at2"/>
<dbReference type="PROSITE" id="PS00330">
    <property type="entry name" value="HEMOLYSIN_CALCIUM"/>
    <property type="match status" value="5"/>
</dbReference>
<dbReference type="GO" id="GO:0005576">
    <property type="term" value="C:extracellular region"/>
    <property type="evidence" value="ECO:0007669"/>
    <property type="project" value="UniProtKB-SubCell"/>
</dbReference>
<evidence type="ECO:0000256" key="1">
    <source>
        <dbReference type="ARBA" id="ARBA00004613"/>
    </source>
</evidence>
<dbReference type="InterPro" id="IPR011049">
    <property type="entry name" value="Serralysin-like_metalloprot_C"/>
</dbReference>
<dbReference type="PANTHER" id="PTHR38340">
    <property type="entry name" value="S-LAYER PROTEIN"/>
    <property type="match status" value="1"/>
</dbReference>
<dbReference type="STRING" id="1672749.BJF92_11430"/>
<dbReference type="InterPro" id="IPR050557">
    <property type="entry name" value="RTX_toxin/Mannuronan_C5-epim"/>
</dbReference>
<evidence type="ECO:0000256" key="2">
    <source>
        <dbReference type="ARBA" id="ARBA00022525"/>
    </source>
</evidence>
<dbReference type="InterPro" id="IPR018511">
    <property type="entry name" value="Hemolysin-typ_Ca-bd_CS"/>
</dbReference>
<accession>A0A1Q9AMQ8</accession>
<dbReference type="PANTHER" id="PTHR38340:SF1">
    <property type="entry name" value="S-LAYER PROTEIN"/>
    <property type="match status" value="1"/>
</dbReference>
<gene>
    <name evidence="3" type="ORF">BJF92_11430</name>
</gene>
<comment type="caution">
    <text evidence="3">The sequence shown here is derived from an EMBL/GenBank/DDBJ whole genome shotgun (WGS) entry which is preliminary data.</text>
</comment>
<dbReference type="PRINTS" id="PR00313">
    <property type="entry name" value="CABNDNGRPT"/>
</dbReference>
<dbReference type="Pfam" id="PF00353">
    <property type="entry name" value="HemolysinCabind"/>
    <property type="match status" value="3"/>
</dbReference>
<reference evidence="3 4" key="1">
    <citation type="submission" date="2016-09" db="EMBL/GenBank/DDBJ databases">
        <title>Rhizobium sp. nov., a novel species isolated from the rice rhizosphere.</title>
        <authorList>
            <person name="Zhao J."/>
            <person name="Zhang X."/>
        </authorList>
    </citation>
    <scope>NUCLEOTIDE SEQUENCE [LARGE SCALE GENOMIC DNA]</scope>
    <source>
        <strain evidence="3 4">MH17</strain>
    </source>
</reference>
<dbReference type="Proteomes" id="UP000186143">
    <property type="component" value="Unassembled WGS sequence"/>
</dbReference>
<evidence type="ECO:0000313" key="4">
    <source>
        <dbReference type="Proteomes" id="UP000186143"/>
    </source>
</evidence>
<dbReference type="GO" id="GO:0005509">
    <property type="term" value="F:calcium ion binding"/>
    <property type="evidence" value="ECO:0007669"/>
    <property type="project" value="InterPro"/>
</dbReference>
<dbReference type="AlphaFoldDB" id="A0A1Q9AMQ8"/>
<dbReference type="EMBL" id="MKIO01000021">
    <property type="protein sequence ID" value="OLP56690.1"/>
    <property type="molecule type" value="Genomic_DNA"/>
</dbReference>
<sequence length="396" mass="40618">MIGGNVKLELLYPTVKEAAIEPVSAPVSDTAVEFTAKDLHPTGRAPVAVQHDITGSVYTFTVTENRYWFFDFRSGGDAANTYKLTFDALGGSNSLSLLNADILRNDMGFKATDVVAGDNALSVNLSGKPYGPATELSVQLGFLVKGTAGNDTLEGMAGRDQLEGGDGKDTLIGGAGADALIGGAGIDIASYRTAGSGVTVDLVKTAGNTGDAAGDSFTAIEGLEGSNFDDALTGSAGANTLTGLDGNDKLFGLGGNDSLYGGNGNDTIDGGAGNDRIIGDLGKDILTGGAGKDTFFFRNVADSTTSAAGRDTILDFNGKAGDKISLSLIDADTTHAGNQAFTFIGTKGFSGDAGELRYKKLGGDLYVYADINGDKKADFSLHLDGVSDLQKGYFIL</sequence>
<name>A0A1Q9AMQ8_9HYPH</name>